<feature type="compositionally biased region" description="Low complexity" evidence="1">
    <location>
        <begin position="1"/>
        <end position="19"/>
    </location>
</feature>
<evidence type="ECO:0000256" key="1">
    <source>
        <dbReference type="SAM" id="MobiDB-lite"/>
    </source>
</evidence>
<dbReference type="GeneID" id="25728359"/>
<feature type="region of interest" description="Disordered" evidence="1">
    <location>
        <begin position="1"/>
        <end position="78"/>
    </location>
</feature>
<keyword evidence="3" id="KW-1185">Reference proteome</keyword>
<accession>A0A0D2LZK8</accession>
<name>A0A0D2LZK8_9CHLO</name>
<evidence type="ECO:0000313" key="3">
    <source>
        <dbReference type="Proteomes" id="UP000054498"/>
    </source>
</evidence>
<proteinExistence type="predicted"/>
<protein>
    <submittedName>
        <fullName evidence="2">Uncharacterized protein</fullName>
    </submittedName>
</protein>
<sequence>MADAPQAALAQAGPATNTAKRQRKGSDADEDWVPSGDQARGGRRGGALPAAGGATAQLQQQQQERAPKRKKAVDPMSTTRTVHVVLRPGQGLRELKAELRRRFGKASCQRLGSLLLVDPQGHAGEAAKSQDITDGCTLQCRYIEAEGNMGNLVMGGCFGGRRFGGGRRYGGCAYKHPAFDRDFDLFFGI</sequence>
<evidence type="ECO:0000313" key="2">
    <source>
        <dbReference type="EMBL" id="KIY96834.1"/>
    </source>
</evidence>
<feature type="compositionally biased region" description="Low complexity" evidence="1">
    <location>
        <begin position="46"/>
        <end position="64"/>
    </location>
</feature>
<dbReference type="AlphaFoldDB" id="A0A0D2LZK8"/>
<dbReference type="KEGG" id="mng:MNEG_11128"/>
<dbReference type="Proteomes" id="UP000054498">
    <property type="component" value="Unassembled WGS sequence"/>
</dbReference>
<reference evidence="2 3" key="1">
    <citation type="journal article" date="2013" name="BMC Genomics">
        <title>Reconstruction of the lipid metabolism for the microalga Monoraphidium neglectum from its genome sequence reveals characteristics suitable for biofuel production.</title>
        <authorList>
            <person name="Bogen C."/>
            <person name="Al-Dilaimi A."/>
            <person name="Albersmeier A."/>
            <person name="Wichmann J."/>
            <person name="Grundmann M."/>
            <person name="Rupp O."/>
            <person name="Lauersen K.J."/>
            <person name="Blifernez-Klassen O."/>
            <person name="Kalinowski J."/>
            <person name="Goesmann A."/>
            <person name="Mussgnug J.H."/>
            <person name="Kruse O."/>
        </authorList>
    </citation>
    <scope>NUCLEOTIDE SEQUENCE [LARGE SCALE GENOMIC DNA]</scope>
    <source>
        <strain evidence="2 3">SAG 48.87</strain>
    </source>
</reference>
<organism evidence="2 3">
    <name type="scientific">Monoraphidium neglectum</name>
    <dbReference type="NCBI Taxonomy" id="145388"/>
    <lineage>
        <taxon>Eukaryota</taxon>
        <taxon>Viridiplantae</taxon>
        <taxon>Chlorophyta</taxon>
        <taxon>core chlorophytes</taxon>
        <taxon>Chlorophyceae</taxon>
        <taxon>CS clade</taxon>
        <taxon>Sphaeropleales</taxon>
        <taxon>Selenastraceae</taxon>
        <taxon>Monoraphidium</taxon>
    </lineage>
</organism>
<dbReference type="RefSeq" id="XP_013895854.1">
    <property type="nucleotide sequence ID" value="XM_014040400.1"/>
</dbReference>
<dbReference type="EMBL" id="KK102822">
    <property type="protein sequence ID" value="KIY96834.1"/>
    <property type="molecule type" value="Genomic_DNA"/>
</dbReference>
<gene>
    <name evidence="2" type="ORF">MNEG_11128</name>
</gene>